<organism evidence="14 15">
    <name type="scientific">Halarsenatibacter silvermanii</name>
    <dbReference type="NCBI Taxonomy" id="321763"/>
    <lineage>
        <taxon>Bacteria</taxon>
        <taxon>Bacillati</taxon>
        <taxon>Bacillota</taxon>
        <taxon>Clostridia</taxon>
        <taxon>Halanaerobiales</taxon>
        <taxon>Halarsenatibacteraceae</taxon>
        <taxon>Halarsenatibacter</taxon>
    </lineage>
</organism>
<dbReference type="STRING" id="321763.SAMN04488692_11619"/>
<feature type="binding site" evidence="12">
    <location>
        <position position="10"/>
    </location>
    <ligand>
        <name>Mg(2+)</name>
        <dbReference type="ChEBI" id="CHEBI:18420"/>
    </ligand>
</feature>
<evidence type="ECO:0000256" key="8">
    <source>
        <dbReference type="ARBA" id="ARBA00044968"/>
    </source>
</evidence>
<evidence type="ECO:0000256" key="10">
    <source>
        <dbReference type="PIRSR" id="PIRSR610972-1"/>
    </source>
</evidence>
<protein>
    <recommendedName>
        <fullName evidence="9">Beta-phosphoglucomutase</fullName>
        <ecNumber evidence="8">5.4.2.6</ecNumber>
    </recommendedName>
</protein>
<feature type="binding site" evidence="11">
    <location>
        <position position="146"/>
    </location>
    <ligand>
        <name>substrate</name>
    </ligand>
</feature>
<feature type="binding site" evidence="12">
    <location>
        <position position="171"/>
    </location>
    <ligand>
        <name>Mg(2+)</name>
        <dbReference type="ChEBI" id="CHEBI:18420"/>
    </ligand>
</feature>
<dbReference type="PANTHER" id="PTHR46193">
    <property type="entry name" value="6-PHOSPHOGLUCONATE PHOSPHATASE"/>
    <property type="match status" value="1"/>
</dbReference>
<feature type="site" description="Important for catalytic activity and assists the phosphoryl transfer reaction to Asp8 by balancing charge and orienting the reacting groups" evidence="13">
    <location>
        <position position="146"/>
    </location>
</feature>
<dbReference type="Proteomes" id="UP000199476">
    <property type="component" value="Unassembled WGS sequence"/>
</dbReference>
<accession>A0A1G9QCB3</accession>
<keyword evidence="15" id="KW-1185">Reference proteome</keyword>
<feature type="binding site" evidence="11">
    <location>
        <position position="26"/>
    </location>
    <ligand>
        <name>substrate</name>
    </ligand>
</feature>
<dbReference type="InterPro" id="IPR051600">
    <property type="entry name" value="Beta-PGM-like"/>
</dbReference>
<dbReference type="EC" id="5.4.2.6" evidence="8"/>
<comment type="cofactor">
    <cofactor evidence="12">
        <name>Mg(2+)</name>
        <dbReference type="ChEBI" id="CHEBI:18420"/>
    </cofactor>
    <text evidence="12">Binds 2 magnesium ions per subunit.</text>
</comment>
<dbReference type="InterPro" id="IPR010976">
    <property type="entry name" value="B-phosphoglucomutase_hydrolase"/>
</dbReference>
<reference evidence="14 15" key="1">
    <citation type="submission" date="2016-10" db="EMBL/GenBank/DDBJ databases">
        <authorList>
            <person name="de Groot N.N."/>
        </authorList>
    </citation>
    <scope>NUCLEOTIDE SEQUENCE [LARGE SCALE GENOMIC DNA]</scope>
    <source>
        <strain evidence="14 15">SLAS-1</strain>
    </source>
</reference>
<comment type="similarity">
    <text evidence="1">Belongs to the HAD-like hydrolase superfamily. CbbY/CbbZ/Gph/YieH family.</text>
</comment>
<dbReference type="GO" id="GO:0008801">
    <property type="term" value="F:beta-phosphoglucomutase activity"/>
    <property type="evidence" value="ECO:0007669"/>
    <property type="project" value="UniProtKB-EC"/>
</dbReference>
<evidence type="ECO:0000256" key="2">
    <source>
        <dbReference type="ARBA" id="ARBA00022553"/>
    </source>
</evidence>
<dbReference type="EMBL" id="FNGO01000016">
    <property type="protein sequence ID" value="SDM08550.1"/>
    <property type="molecule type" value="Genomic_DNA"/>
</dbReference>
<evidence type="ECO:0000256" key="9">
    <source>
        <dbReference type="ARBA" id="ARBA00044991"/>
    </source>
</evidence>
<dbReference type="SFLD" id="SFLDG01135">
    <property type="entry name" value="C1.5.6:_HAD__Beta-PGM__Phospha"/>
    <property type="match status" value="1"/>
</dbReference>
<evidence type="ECO:0000313" key="14">
    <source>
        <dbReference type="EMBL" id="SDM08550.1"/>
    </source>
</evidence>
<name>A0A1G9QCB3_9FIRM</name>
<feature type="binding site" evidence="11">
    <location>
        <position position="53"/>
    </location>
    <ligand>
        <name>substrate</name>
    </ligand>
</feature>
<dbReference type="InterPro" id="IPR023198">
    <property type="entry name" value="PGP-like_dom2"/>
</dbReference>
<dbReference type="CDD" id="cd02598">
    <property type="entry name" value="HAD_BPGM"/>
    <property type="match status" value="1"/>
</dbReference>
<feature type="site" description="Important for catalytic activity and assists the phosphoryl transfer reaction to Asp8 by balancing charge and orienting the reacting groups" evidence="13">
    <location>
        <position position="115"/>
    </location>
</feature>
<gene>
    <name evidence="14" type="ORF">SAMN04488692_11619</name>
</gene>
<dbReference type="SFLD" id="SFLDG01129">
    <property type="entry name" value="C1.5:_HAD__Beta-PGM__Phosphata"/>
    <property type="match status" value="1"/>
</dbReference>
<dbReference type="InterPro" id="IPR006439">
    <property type="entry name" value="HAD-SF_hydro_IA"/>
</dbReference>
<evidence type="ECO:0000256" key="6">
    <source>
        <dbReference type="ARBA" id="ARBA00023277"/>
    </source>
</evidence>
<dbReference type="GO" id="GO:0000287">
    <property type="term" value="F:magnesium ion binding"/>
    <property type="evidence" value="ECO:0007669"/>
    <property type="project" value="InterPro"/>
</dbReference>
<keyword evidence="5" id="KW-0413">Isomerase</keyword>
<feature type="binding site" evidence="11">
    <location>
        <position position="77"/>
    </location>
    <ligand>
        <name>substrate</name>
    </ligand>
</feature>
<dbReference type="Pfam" id="PF00702">
    <property type="entry name" value="Hydrolase"/>
    <property type="match status" value="1"/>
</dbReference>
<keyword evidence="4 12" id="KW-0460">Magnesium</keyword>
<proteinExistence type="inferred from homology"/>
<dbReference type="Gene3D" id="1.10.150.240">
    <property type="entry name" value="Putative phosphatase, domain 2"/>
    <property type="match status" value="1"/>
</dbReference>
<dbReference type="Gene3D" id="3.40.50.1000">
    <property type="entry name" value="HAD superfamily/HAD-like"/>
    <property type="match status" value="1"/>
</dbReference>
<evidence type="ECO:0000256" key="7">
    <source>
        <dbReference type="ARBA" id="ARBA00044926"/>
    </source>
</evidence>
<feature type="binding site" evidence="11">
    <location>
        <begin position="10"/>
        <end position="12"/>
    </location>
    <ligand>
        <name>substrate</name>
    </ligand>
</feature>
<dbReference type="InterPro" id="IPR010972">
    <property type="entry name" value="Beta-PGM"/>
</dbReference>
<comment type="catalytic activity">
    <reaction evidence="7">
        <text>beta-D-glucose 1-phosphate = beta-D-glucose 6-phosphate</text>
        <dbReference type="Rhea" id="RHEA:20113"/>
        <dbReference type="ChEBI" id="CHEBI:57684"/>
        <dbReference type="ChEBI" id="CHEBI:58247"/>
        <dbReference type="EC" id="5.4.2.6"/>
    </reaction>
</comment>
<dbReference type="InterPro" id="IPR023214">
    <property type="entry name" value="HAD_sf"/>
</dbReference>
<feature type="active site" description="Proton donor/acceptor" evidence="10">
    <location>
        <position position="12"/>
    </location>
</feature>
<evidence type="ECO:0000256" key="13">
    <source>
        <dbReference type="PIRSR" id="PIRSR610972-4"/>
    </source>
</evidence>
<dbReference type="GO" id="GO:0005975">
    <property type="term" value="P:carbohydrate metabolic process"/>
    <property type="evidence" value="ECO:0007669"/>
    <property type="project" value="InterPro"/>
</dbReference>
<dbReference type="NCBIfam" id="TIGR01509">
    <property type="entry name" value="HAD-SF-IA-v3"/>
    <property type="match status" value="1"/>
</dbReference>
<feature type="binding site" evidence="11">
    <location>
        <begin position="115"/>
        <end position="119"/>
    </location>
    <ligand>
        <name>substrate</name>
    </ligand>
</feature>
<evidence type="ECO:0000256" key="12">
    <source>
        <dbReference type="PIRSR" id="PIRSR610972-3"/>
    </source>
</evidence>
<dbReference type="AlphaFoldDB" id="A0A1G9QCB3"/>
<evidence type="ECO:0000256" key="3">
    <source>
        <dbReference type="ARBA" id="ARBA00022723"/>
    </source>
</evidence>
<feature type="binding site" evidence="11">
    <location>
        <begin position="45"/>
        <end position="50"/>
    </location>
    <ligand>
        <name>substrate</name>
    </ligand>
</feature>
<keyword evidence="6" id="KW-0119">Carbohydrate metabolism</keyword>
<keyword evidence="3 12" id="KW-0479">Metal-binding</keyword>
<feature type="active site" description="Proton donor/acceptor" evidence="10">
    <location>
        <position position="10"/>
    </location>
</feature>
<dbReference type="NCBIfam" id="TIGR02009">
    <property type="entry name" value="PGMB-YQAB-SF"/>
    <property type="match status" value="1"/>
</dbReference>
<dbReference type="NCBIfam" id="TIGR01990">
    <property type="entry name" value="bPGM"/>
    <property type="match status" value="1"/>
</dbReference>
<evidence type="ECO:0000256" key="11">
    <source>
        <dbReference type="PIRSR" id="PIRSR610972-2"/>
    </source>
</evidence>
<dbReference type="SFLD" id="SFLDS00003">
    <property type="entry name" value="Haloacid_Dehalogenase"/>
    <property type="match status" value="1"/>
</dbReference>
<evidence type="ECO:0000313" key="15">
    <source>
        <dbReference type="Proteomes" id="UP000199476"/>
    </source>
</evidence>
<dbReference type="SUPFAM" id="SSF56784">
    <property type="entry name" value="HAD-like"/>
    <property type="match status" value="1"/>
</dbReference>
<dbReference type="PANTHER" id="PTHR46193:SF18">
    <property type="entry name" value="HEXITOL PHOSPHATASE B"/>
    <property type="match status" value="1"/>
</dbReference>
<evidence type="ECO:0000256" key="5">
    <source>
        <dbReference type="ARBA" id="ARBA00023235"/>
    </source>
</evidence>
<keyword evidence="2" id="KW-0597">Phosphoprotein</keyword>
<sequence>MAEMEGAILDLDGVITDTAEFHFLSWKRMAEEEGIEFEREDNEKLRGLSRRHSLELILGERIDEFSEDEMERLMSKKNSYYQERIAEMDEDDMLPGARELMEECRERGMQLAIASASKNARIVLENLGITSEFEAISDGYSVKNPKPAPDLFLHTADKLGLSAEKCLVVEDAESGIDGALKAGMMAVGVGPEDRLDHAHIRFDSVEDVDLDEIIERDENL</sequence>
<feature type="binding site" evidence="12">
    <location>
        <position position="170"/>
    </location>
    <ligand>
        <name>Mg(2+)</name>
        <dbReference type="ChEBI" id="CHEBI:18420"/>
    </ligand>
</feature>
<evidence type="ECO:0000256" key="4">
    <source>
        <dbReference type="ARBA" id="ARBA00022842"/>
    </source>
</evidence>
<dbReference type="InterPro" id="IPR036412">
    <property type="entry name" value="HAD-like_sf"/>
</dbReference>
<dbReference type="RefSeq" id="WP_200769732.1">
    <property type="nucleotide sequence ID" value="NZ_FNGO01000016.1"/>
</dbReference>
<feature type="binding site" evidence="12">
    <location>
        <position position="12"/>
    </location>
    <ligand>
        <name>Mg(2+)</name>
        <dbReference type="ChEBI" id="CHEBI:18420"/>
    </ligand>
</feature>
<evidence type="ECO:0000256" key="1">
    <source>
        <dbReference type="ARBA" id="ARBA00006171"/>
    </source>
</evidence>